<evidence type="ECO:0000256" key="8">
    <source>
        <dbReference type="ARBA" id="ARBA00023074"/>
    </source>
</evidence>
<evidence type="ECO:0000256" key="10">
    <source>
        <dbReference type="ARBA" id="ARBA00029347"/>
    </source>
</evidence>
<evidence type="ECO:0000259" key="13">
    <source>
        <dbReference type="Pfam" id="PF01937"/>
    </source>
</evidence>
<dbReference type="GO" id="GO:0016787">
    <property type="term" value="F:hydrolase activity"/>
    <property type="evidence" value="ECO:0007669"/>
    <property type="project" value="UniProtKB-KW"/>
</dbReference>
<dbReference type="SUPFAM" id="SSF111321">
    <property type="entry name" value="AF1104-like"/>
    <property type="match status" value="1"/>
</dbReference>
<dbReference type="InterPro" id="IPR004567">
    <property type="entry name" value="Type_II_PanK"/>
</dbReference>
<feature type="domain" description="Damage-control phosphatase ARMT1-like metal-binding" evidence="13">
    <location>
        <begin position="467"/>
        <end position="749"/>
    </location>
</feature>
<keyword evidence="6" id="KW-0479">Metal-binding</keyword>
<comment type="function">
    <text evidence="12">Phosphatase which shows a preference for 4'-phosphopantetheine and its oxidatively damaged forms (sulfonate or S-sulfonate), providing strong indirect evidence that the phosphatase activity pre-empts damage in the coenzyme A (CoA) pathway. Hydrolyzing excess 4'-phosphopantetheine could constitute a directed overflow mechanism to prevent its oxidation to the S-sulfonate, sulfonate, or other forms. Hydrolyzing 4'-phosphopantetheine sulfonate or S-sulfonate would forestall their conversion to inactive forms of CoA and acyl carrier protein. May play a role in the physiological regulation of CoA intracellular levels.</text>
</comment>
<evidence type="ECO:0000256" key="9">
    <source>
        <dbReference type="ARBA" id="ARBA00023211"/>
    </source>
</evidence>
<evidence type="ECO:0000313" key="14">
    <source>
        <dbReference type="EMBL" id="CAJ0583373.1"/>
    </source>
</evidence>
<keyword evidence="5" id="KW-0533">Nickel</keyword>
<feature type="non-terminal residue" evidence="14">
    <location>
        <position position="760"/>
    </location>
</feature>
<evidence type="ECO:0000256" key="6">
    <source>
        <dbReference type="ARBA" id="ARBA00022723"/>
    </source>
</evidence>
<dbReference type="InterPro" id="IPR036075">
    <property type="entry name" value="ARMT-1-like_metal-bd_sf"/>
</dbReference>
<accession>A0AA36D925</accession>
<dbReference type="AlphaFoldDB" id="A0AA36D925"/>
<dbReference type="Pfam" id="PF03630">
    <property type="entry name" value="Fumble"/>
    <property type="match status" value="1"/>
</dbReference>
<dbReference type="Gene3D" id="3.30.420.40">
    <property type="match status" value="1"/>
</dbReference>
<dbReference type="Gene3D" id="1.20.1700.10">
    <property type="entry name" value="AF1104-like"/>
    <property type="match status" value="1"/>
</dbReference>
<protein>
    <recommendedName>
        <fullName evidence="4">4'-phosphopantetheine phosphatase</fullName>
    </recommendedName>
    <alternativeName>
        <fullName evidence="11">Inactive pantothenic acid kinase 4</fullName>
    </alternativeName>
</protein>
<comment type="cofactor">
    <cofactor evidence="1">
        <name>Mn(2+)</name>
        <dbReference type="ChEBI" id="CHEBI:29035"/>
    </cofactor>
</comment>
<evidence type="ECO:0000256" key="12">
    <source>
        <dbReference type="ARBA" id="ARBA00046055"/>
    </source>
</evidence>
<dbReference type="EMBL" id="CATQJA010002665">
    <property type="protein sequence ID" value="CAJ0583373.1"/>
    <property type="molecule type" value="Genomic_DNA"/>
</dbReference>
<name>A0AA36D925_9BILA</name>
<evidence type="ECO:0000256" key="1">
    <source>
        <dbReference type="ARBA" id="ARBA00001936"/>
    </source>
</evidence>
<reference evidence="14" key="1">
    <citation type="submission" date="2023-06" db="EMBL/GenBank/DDBJ databases">
        <authorList>
            <person name="Delattre M."/>
        </authorList>
    </citation>
    <scope>NUCLEOTIDE SEQUENCE</scope>
    <source>
        <strain evidence="14">AF72</strain>
    </source>
</reference>
<dbReference type="Pfam" id="PF01937">
    <property type="entry name" value="ARMT1-like_dom"/>
    <property type="match status" value="1"/>
</dbReference>
<dbReference type="GO" id="GO:0046872">
    <property type="term" value="F:metal ion binding"/>
    <property type="evidence" value="ECO:0007669"/>
    <property type="project" value="UniProtKB-KW"/>
</dbReference>
<dbReference type="InterPro" id="IPR002791">
    <property type="entry name" value="ARMT1-like_metal-bd"/>
</dbReference>
<dbReference type="GO" id="GO:0005634">
    <property type="term" value="C:nucleus"/>
    <property type="evidence" value="ECO:0007669"/>
    <property type="project" value="TreeGrafter"/>
</dbReference>
<dbReference type="InterPro" id="IPR043129">
    <property type="entry name" value="ATPase_NBD"/>
</dbReference>
<keyword evidence="7" id="KW-0378">Hydrolase</keyword>
<dbReference type="PANTHER" id="PTHR12280">
    <property type="entry name" value="PANTOTHENATE KINASE"/>
    <property type="match status" value="1"/>
</dbReference>
<comment type="catalytic activity">
    <reaction evidence="10">
        <text>(R)-4'-phospho-S-sulfopantetheine + H2O = (R)-S-sulfopantetheine + phosphate</text>
        <dbReference type="Rhea" id="RHEA:68340"/>
        <dbReference type="ChEBI" id="CHEBI:15377"/>
        <dbReference type="ChEBI" id="CHEBI:43474"/>
        <dbReference type="ChEBI" id="CHEBI:177302"/>
        <dbReference type="ChEBI" id="CHEBI:177303"/>
    </reaction>
    <physiologicalReaction direction="left-to-right" evidence="10">
        <dbReference type="Rhea" id="RHEA:68341"/>
    </physiologicalReaction>
</comment>
<evidence type="ECO:0000256" key="11">
    <source>
        <dbReference type="ARBA" id="ARBA00032948"/>
    </source>
</evidence>
<keyword evidence="15" id="KW-1185">Reference proteome</keyword>
<sequence length="760" mass="85594">MGTVIDALKNIEYAVNIAFDITSQIVKIAYVVKLSRNRTTLKGEVEKSETEATHINVIQLSSFEFDTALKCIAQKAGRLKHTEIPVMRNQGSAVLAAAITDVFGERAVEHYPNITAKVLGTTFLLKNVLDESFRYSRTDENPHYHFETINLEKSFLIAVLGTGLQIIRVASDGSYRRVRGNSLGTSTVLGLCKLLFDIEDLDEIITLAEQGDQEEMNQATDLNSALFSDPFDEIQPGAFSALACPHFVEKLRKNKHLKMDFCRTLLEMLVENIAQITVLSAWVKETVSTSTEWTEANRPARIFFDGPLIRNYPFVMRLLTERVEAISSGSMQAHFFRHQGFADVLGLLMLSSQNAEEKGKADTKDIWAESWEENIVGTSEFLSFVPKYTQVQLGQTTSLELICLDTKVALFPLIHPVRTYSPDTLDFQDDHVARQKWIDILCGTSEKMSQRATKSQGALPEVEKFLEQLRGCMQQLGEMPHAYGTSNARDLLDIREQLLREHGFDDIYLAQKALENRHSLRLLRSCLDGIDQVSDDRERLLKATRNFLAGNVFDWGAKEFVEMMQSPEGVTFERALELLKPRPWLIDDFDQFQTRIFDRKYKSAIIFCDNSGADFVLGALPFARELLKREIMVIMAVNKDPALNDVTIGEATAICDEAAKIDLLLRGKLAINELLLLHNGHGSPCLDLRRMSADINEAVLERQVDLVIFEGMGRALHTNLNAHLSVDCVKAAVIKNQWLAEYIGGEIFDSVFKLELADQN</sequence>
<evidence type="ECO:0000256" key="2">
    <source>
        <dbReference type="ARBA" id="ARBA00001967"/>
    </source>
</evidence>
<comment type="subunit">
    <text evidence="3">Homodimer. Interacts with PKM.</text>
</comment>
<dbReference type="GO" id="GO:0015937">
    <property type="term" value="P:coenzyme A biosynthetic process"/>
    <property type="evidence" value="ECO:0007669"/>
    <property type="project" value="InterPro"/>
</dbReference>
<dbReference type="PANTHER" id="PTHR12280:SF35">
    <property type="entry name" value="4'-PHOSPHOPANTETHEINE PHOSPHATASE"/>
    <property type="match status" value="1"/>
</dbReference>
<dbReference type="GO" id="GO:0005829">
    <property type="term" value="C:cytosol"/>
    <property type="evidence" value="ECO:0007669"/>
    <property type="project" value="TreeGrafter"/>
</dbReference>
<dbReference type="Gene3D" id="3.40.50.10880">
    <property type="entry name" value="Uncharacterised protein PF01937, DUF89, domain 3"/>
    <property type="match status" value="1"/>
</dbReference>
<evidence type="ECO:0000256" key="5">
    <source>
        <dbReference type="ARBA" id="ARBA00022596"/>
    </source>
</evidence>
<keyword evidence="9" id="KW-0464">Manganese</keyword>
<organism evidence="14 15">
    <name type="scientific">Mesorhabditis spiculigera</name>
    <dbReference type="NCBI Taxonomy" id="96644"/>
    <lineage>
        <taxon>Eukaryota</taxon>
        <taxon>Metazoa</taxon>
        <taxon>Ecdysozoa</taxon>
        <taxon>Nematoda</taxon>
        <taxon>Chromadorea</taxon>
        <taxon>Rhabditida</taxon>
        <taxon>Rhabditina</taxon>
        <taxon>Rhabditomorpha</taxon>
        <taxon>Rhabditoidea</taxon>
        <taxon>Rhabditidae</taxon>
        <taxon>Mesorhabditinae</taxon>
        <taxon>Mesorhabditis</taxon>
    </lineage>
</organism>
<dbReference type="GO" id="GO:0005524">
    <property type="term" value="F:ATP binding"/>
    <property type="evidence" value="ECO:0007669"/>
    <property type="project" value="InterPro"/>
</dbReference>
<dbReference type="Proteomes" id="UP001177023">
    <property type="component" value="Unassembled WGS sequence"/>
</dbReference>
<evidence type="ECO:0000256" key="7">
    <source>
        <dbReference type="ARBA" id="ARBA00022801"/>
    </source>
</evidence>
<comment type="cofactor">
    <cofactor evidence="2">
        <name>Ni(2+)</name>
        <dbReference type="ChEBI" id="CHEBI:49786"/>
    </cofactor>
</comment>
<dbReference type="GO" id="GO:0004594">
    <property type="term" value="F:pantothenate kinase activity"/>
    <property type="evidence" value="ECO:0007669"/>
    <property type="project" value="TreeGrafter"/>
</dbReference>
<evidence type="ECO:0000256" key="3">
    <source>
        <dbReference type="ARBA" id="ARBA00011388"/>
    </source>
</evidence>
<proteinExistence type="predicted"/>
<dbReference type="SUPFAM" id="SSF53067">
    <property type="entry name" value="Actin-like ATPase domain"/>
    <property type="match status" value="1"/>
</dbReference>
<dbReference type="InterPro" id="IPR035073">
    <property type="entry name" value="At2g17340_3_helix_bundle"/>
</dbReference>
<gene>
    <name evidence="14" type="ORF">MSPICULIGERA_LOCUS21456</name>
</gene>
<keyword evidence="8" id="KW-0944">Nitration</keyword>
<evidence type="ECO:0000313" key="15">
    <source>
        <dbReference type="Proteomes" id="UP001177023"/>
    </source>
</evidence>
<comment type="caution">
    <text evidence="14">The sequence shown here is derived from an EMBL/GenBank/DDBJ whole genome shotgun (WGS) entry which is preliminary data.</text>
</comment>
<evidence type="ECO:0000256" key="4">
    <source>
        <dbReference type="ARBA" id="ARBA00019490"/>
    </source>
</evidence>